<keyword evidence="3" id="KW-0328">Glycosyltransferase</keyword>
<sequence length="294" mass="33105">MERKTIAAIATCHNRKDKTLASLDALFKQKLSDDVQLDVYLVDDGSTDGTTEAVLQTYPQVKMISGDGNLFWNGGMRVAFGEALKADPDYYIWFNDDTDLYPNAVAKLLSTYQSLSDRGESESIVVGATCDPETGKLTYGGMVQSTWWHPLKFQLLQPSQDPQPCHTMNGNCVLIPQKVARLVGNLDPNFIHSTGDLDYGLRVRQVGGSVWLVPDYIGTCATHAKQEDYWENPDLTWRDRFKKATQAKGLPPREWKVFAQRHAGPFWLFYWVLPYIRLLFSAIRGGKMGSQINT</sequence>
<organism evidence="6 7">
    <name type="scientific">Laspinema olomoucense D3b</name>
    <dbReference type="NCBI Taxonomy" id="2953688"/>
    <lineage>
        <taxon>Bacteria</taxon>
        <taxon>Bacillati</taxon>
        <taxon>Cyanobacteriota</taxon>
        <taxon>Cyanophyceae</taxon>
        <taxon>Oscillatoriophycideae</taxon>
        <taxon>Oscillatoriales</taxon>
        <taxon>Laspinemataceae</taxon>
        <taxon>Laspinema</taxon>
        <taxon>Laspinema olomoucense</taxon>
    </lineage>
</organism>
<evidence type="ECO:0000256" key="3">
    <source>
        <dbReference type="ARBA" id="ARBA00022676"/>
    </source>
</evidence>
<name>A0ABT2N967_9CYAN</name>
<evidence type="ECO:0000313" key="6">
    <source>
        <dbReference type="EMBL" id="MCT7978404.1"/>
    </source>
</evidence>
<dbReference type="RefSeq" id="WP_261235567.1">
    <property type="nucleotide sequence ID" value="NZ_JAMXFA010000013.1"/>
</dbReference>
<comment type="pathway">
    <text evidence="1">Cell wall biogenesis; cell wall polysaccharide biosynthesis.</text>
</comment>
<keyword evidence="4" id="KW-0808">Transferase</keyword>
<dbReference type="EMBL" id="JAMXFA010000013">
    <property type="protein sequence ID" value="MCT7978404.1"/>
    <property type="molecule type" value="Genomic_DNA"/>
</dbReference>
<evidence type="ECO:0000259" key="5">
    <source>
        <dbReference type="Pfam" id="PF00535"/>
    </source>
</evidence>
<protein>
    <submittedName>
        <fullName evidence="6">Glycosyltransferase family 2 protein</fullName>
    </submittedName>
</protein>
<gene>
    <name evidence="6" type="ORF">NG792_11865</name>
</gene>
<dbReference type="Gene3D" id="3.90.550.10">
    <property type="entry name" value="Spore Coat Polysaccharide Biosynthesis Protein SpsA, Chain A"/>
    <property type="match status" value="1"/>
</dbReference>
<dbReference type="Pfam" id="PF00535">
    <property type="entry name" value="Glycos_transf_2"/>
    <property type="match status" value="1"/>
</dbReference>
<dbReference type="Proteomes" id="UP001525961">
    <property type="component" value="Unassembled WGS sequence"/>
</dbReference>
<dbReference type="InterPro" id="IPR029044">
    <property type="entry name" value="Nucleotide-diphossugar_trans"/>
</dbReference>
<feature type="domain" description="Glycosyltransferase 2-like" evidence="5">
    <location>
        <begin position="9"/>
        <end position="168"/>
    </location>
</feature>
<comment type="caution">
    <text evidence="6">The sequence shown here is derived from an EMBL/GenBank/DDBJ whole genome shotgun (WGS) entry which is preliminary data.</text>
</comment>
<evidence type="ECO:0000313" key="7">
    <source>
        <dbReference type="Proteomes" id="UP001525961"/>
    </source>
</evidence>
<dbReference type="SUPFAM" id="SSF53448">
    <property type="entry name" value="Nucleotide-diphospho-sugar transferases"/>
    <property type="match status" value="1"/>
</dbReference>
<dbReference type="InterPro" id="IPR001173">
    <property type="entry name" value="Glyco_trans_2-like"/>
</dbReference>
<evidence type="ECO:0000256" key="4">
    <source>
        <dbReference type="ARBA" id="ARBA00022679"/>
    </source>
</evidence>
<evidence type="ECO:0000256" key="2">
    <source>
        <dbReference type="ARBA" id="ARBA00006739"/>
    </source>
</evidence>
<comment type="similarity">
    <text evidence="2">Belongs to the glycosyltransferase 2 family.</text>
</comment>
<dbReference type="PANTHER" id="PTHR43179:SF12">
    <property type="entry name" value="GALACTOFURANOSYLTRANSFERASE GLFT2"/>
    <property type="match status" value="1"/>
</dbReference>
<keyword evidence="7" id="KW-1185">Reference proteome</keyword>
<dbReference type="PANTHER" id="PTHR43179">
    <property type="entry name" value="RHAMNOSYLTRANSFERASE WBBL"/>
    <property type="match status" value="1"/>
</dbReference>
<evidence type="ECO:0000256" key="1">
    <source>
        <dbReference type="ARBA" id="ARBA00004776"/>
    </source>
</evidence>
<accession>A0ABT2N967</accession>
<proteinExistence type="inferred from homology"/>
<reference evidence="6 7" key="1">
    <citation type="journal article" date="2022" name="Front. Microbiol.">
        <title>High genomic differentiation and limited gene flow indicate recent cryptic speciation within the genus Laspinema (cyanobacteria).</title>
        <authorList>
            <person name="Stanojkovic A."/>
            <person name="Skoupy S."/>
            <person name="Skaloud P."/>
            <person name="Dvorak P."/>
        </authorList>
    </citation>
    <scope>NUCLEOTIDE SEQUENCE [LARGE SCALE GENOMIC DNA]</scope>
    <source>
        <strain evidence="6 7">D3b</strain>
    </source>
</reference>